<organism evidence="1">
    <name type="scientific">marine sediment metagenome</name>
    <dbReference type="NCBI Taxonomy" id="412755"/>
    <lineage>
        <taxon>unclassified sequences</taxon>
        <taxon>metagenomes</taxon>
        <taxon>ecological metagenomes</taxon>
    </lineage>
</organism>
<feature type="non-terminal residue" evidence="1">
    <location>
        <position position="1"/>
    </location>
</feature>
<accession>A0A0F9F452</accession>
<comment type="caution">
    <text evidence="1">The sequence shown here is derived from an EMBL/GenBank/DDBJ whole genome shotgun (WGS) entry which is preliminary data.</text>
</comment>
<evidence type="ECO:0000313" key="1">
    <source>
        <dbReference type="EMBL" id="KKL45847.1"/>
    </source>
</evidence>
<reference evidence="1" key="1">
    <citation type="journal article" date="2015" name="Nature">
        <title>Complex archaea that bridge the gap between prokaryotes and eukaryotes.</title>
        <authorList>
            <person name="Spang A."/>
            <person name="Saw J.H."/>
            <person name="Jorgensen S.L."/>
            <person name="Zaremba-Niedzwiedzka K."/>
            <person name="Martijn J."/>
            <person name="Lind A.E."/>
            <person name="van Eijk R."/>
            <person name="Schleper C."/>
            <person name="Guy L."/>
            <person name="Ettema T.J."/>
        </authorList>
    </citation>
    <scope>NUCLEOTIDE SEQUENCE</scope>
</reference>
<name>A0A0F9F452_9ZZZZ</name>
<proteinExistence type="predicted"/>
<gene>
    <name evidence="1" type="ORF">LCGC14_2351540</name>
</gene>
<dbReference type="EMBL" id="LAZR01034242">
    <property type="protein sequence ID" value="KKL45847.1"/>
    <property type="molecule type" value="Genomic_DNA"/>
</dbReference>
<sequence>WWGLEGKYKGAFAMDFNGNSNFDIAKEVVRLERKEKWENKEDLKFYVDYCGQYANNPEEAFSNATENLFTSEALNFQIKRLKNDEKLRFYRDGQFKENGKEIEFINNERLFANKEIVHDFVDWFGGAKKEKDNHGCFREFFPPYRINNVIPDNLYRIWSDPFGVDKRAKDLEKYNSHAAFYVYMRPNYNTNSLGDILVGCYVGRPDTMEEYDKILLLASKRYNAKILTENDRGETVPNFKKFKEQGRLIHEPNFAWDANIQGSSGRVYGISVGTGPRKLAGIQALYEWVYLKRGVDSNGNIIYNLNYVYDLPWLLELKSWKLSGNFDRTSAMIAGMFDLKQLEYDKIPVSTVVKNPRSLFKRQWYTDELV</sequence>
<dbReference type="AlphaFoldDB" id="A0A0F9F452"/>
<protein>
    <submittedName>
        <fullName evidence="1">Uncharacterized protein</fullName>
    </submittedName>
</protein>